<dbReference type="EMBL" id="AOMD01000003">
    <property type="protein sequence ID" value="EMA47614.1"/>
    <property type="molecule type" value="Genomic_DNA"/>
</dbReference>
<dbReference type="AlphaFoldDB" id="M0MS98"/>
<sequence length="66" mass="7183">MNNTTDAPEQQWVESGVEYDETRYDPDSPTGPCLVCGSEFQPLGDPAEGDDLLWKCPGCDVVVAHP</sequence>
<gene>
    <name evidence="1" type="ORF">C449_01087</name>
</gene>
<dbReference type="InParanoid" id="M0MS98"/>
<reference evidence="1 2" key="1">
    <citation type="journal article" date="2014" name="PLoS Genet.">
        <title>Phylogenetically driven sequencing of extremely halophilic archaea reveals strategies for static and dynamic osmo-response.</title>
        <authorList>
            <person name="Becker E.A."/>
            <person name="Seitzer P.M."/>
            <person name="Tritt A."/>
            <person name="Larsen D."/>
            <person name="Krusor M."/>
            <person name="Yao A.I."/>
            <person name="Wu D."/>
            <person name="Madern D."/>
            <person name="Eisen J.A."/>
            <person name="Darling A.E."/>
            <person name="Facciotti M.T."/>
        </authorList>
    </citation>
    <scope>NUCLEOTIDE SEQUENCE [LARGE SCALE GENOMIC DNA]</scope>
    <source>
        <strain evidence="1 2">DSM 5350</strain>
    </source>
</reference>
<proteinExistence type="predicted"/>
<dbReference type="STRING" id="1227455.C449_01087"/>
<dbReference type="RefSeq" id="WP_006076024.1">
    <property type="nucleotide sequence ID" value="NZ_AOMD01000003.1"/>
</dbReference>
<evidence type="ECO:0000313" key="1">
    <source>
        <dbReference type="EMBL" id="EMA47614.1"/>
    </source>
</evidence>
<evidence type="ECO:0000313" key="2">
    <source>
        <dbReference type="Proteomes" id="UP000011669"/>
    </source>
</evidence>
<accession>M0MS98</accession>
<name>M0MS98_9EURY</name>
<dbReference type="PATRIC" id="fig|1227455.4.peg.225"/>
<organism evidence="1 2">
    <name type="scientific">Halococcus saccharolyticus DSM 5350</name>
    <dbReference type="NCBI Taxonomy" id="1227455"/>
    <lineage>
        <taxon>Archaea</taxon>
        <taxon>Methanobacteriati</taxon>
        <taxon>Methanobacteriota</taxon>
        <taxon>Stenosarchaea group</taxon>
        <taxon>Halobacteria</taxon>
        <taxon>Halobacteriales</taxon>
        <taxon>Halococcaceae</taxon>
        <taxon>Halococcus</taxon>
    </lineage>
</organism>
<keyword evidence="2" id="KW-1185">Reference proteome</keyword>
<protein>
    <submittedName>
        <fullName evidence="1">Uncharacterized protein</fullName>
    </submittedName>
</protein>
<dbReference type="Proteomes" id="UP000011669">
    <property type="component" value="Unassembled WGS sequence"/>
</dbReference>
<comment type="caution">
    <text evidence="1">The sequence shown here is derived from an EMBL/GenBank/DDBJ whole genome shotgun (WGS) entry which is preliminary data.</text>
</comment>